<dbReference type="InterPro" id="IPR036249">
    <property type="entry name" value="Thioredoxin-like_sf"/>
</dbReference>
<organism evidence="18">
    <name type="scientific">Blastobotrys adeninivorans</name>
    <name type="common">Yeast</name>
    <name type="synonym">Arxula adeninivorans</name>
    <dbReference type="NCBI Taxonomy" id="409370"/>
    <lineage>
        <taxon>Eukaryota</taxon>
        <taxon>Fungi</taxon>
        <taxon>Dikarya</taxon>
        <taxon>Ascomycota</taxon>
        <taxon>Saccharomycotina</taxon>
        <taxon>Dipodascomycetes</taxon>
        <taxon>Dipodascales</taxon>
        <taxon>Trichomonascaceae</taxon>
        <taxon>Blastobotrys</taxon>
    </lineage>
</organism>
<feature type="binding site" evidence="15">
    <location>
        <begin position="138"/>
        <end position="141"/>
    </location>
    <ligand>
        <name>glutathione</name>
        <dbReference type="ChEBI" id="CHEBI:57925"/>
    </ligand>
</feature>
<comment type="catalytic activity">
    <reaction evidence="10">
        <text>RX + glutathione = an S-substituted glutathione + a halide anion + H(+)</text>
        <dbReference type="Rhea" id="RHEA:16437"/>
        <dbReference type="ChEBI" id="CHEBI:15378"/>
        <dbReference type="ChEBI" id="CHEBI:16042"/>
        <dbReference type="ChEBI" id="CHEBI:17792"/>
        <dbReference type="ChEBI" id="CHEBI:57925"/>
        <dbReference type="ChEBI" id="CHEBI:90779"/>
        <dbReference type="EC" id="2.5.1.18"/>
    </reaction>
</comment>
<dbReference type="InterPro" id="IPR036282">
    <property type="entry name" value="Glutathione-S-Trfase_C_sf"/>
</dbReference>
<dbReference type="SFLD" id="SFLDS00019">
    <property type="entry name" value="Glutathione_Transferase_(cytos"/>
    <property type="match status" value="1"/>
</dbReference>
<dbReference type="GO" id="GO:0005737">
    <property type="term" value="C:cytoplasm"/>
    <property type="evidence" value="ECO:0007669"/>
    <property type="project" value="UniProtKB-SubCell"/>
</dbReference>
<feature type="active site" description="Proton donor/acceptor" evidence="14">
    <location>
        <position position="206"/>
    </location>
</feature>
<dbReference type="GO" id="GO:0004364">
    <property type="term" value="F:glutathione transferase activity"/>
    <property type="evidence" value="ECO:0007669"/>
    <property type="project" value="UniProtKB-EC"/>
</dbReference>
<dbReference type="SUPFAM" id="SSF52833">
    <property type="entry name" value="Thioredoxin-like"/>
    <property type="match status" value="1"/>
</dbReference>
<comment type="catalytic activity">
    <reaction evidence="11">
        <text>L-dehydroascorbate + 2 glutathione = glutathione disulfide + L-ascorbate</text>
        <dbReference type="Rhea" id="RHEA:24424"/>
        <dbReference type="ChEBI" id="CHEBI:38290"/>
        <dbReference type="ChEBI" id="CHEBI:57925"/>
        <dbReference type="ChEBI" id="CHEBI:58297"/>
        <dbReference type="ChEBI" id="CHEBI:58539"/>
        <dbReference type="EC" id="1.8.5.1"/>
    </reaction>
</comment>
<keyword evidence="6" id="KW-0808">Transferase</keyword>
<evidence type="ECO:0000256" key="11">
    <source>
        <dbReference type="ARBA" id="ARBA00049544"/>
    </source>
</evidence>
<reference evidence="18" key="2">
    <citation type="submission" date="2014-06" db="EMBL/GenBank/DDBJ databases">
        <title>The complete genome of Blastobotrys (Arxula) adeninivorans LS3 - a yeast of biotechnological interest.</title>
        <authorList>
            <person name="Kunze G."/>
            <person name="Gaillardin C."/>
            <person name="Czernicka M."/>
            <person name="Durrens P."/>
            <person name="Martin T."/>
            <person name="Boer E."/>
            <person name="Gabaldon T."/>
            <person name="Cruz J."/>
            <person name="Talla E."/>
            <person name="Marck C."/>
            <person name="Goffeau A."/>
            <person name="Barbe V."/>
            <person name="Baret P."/>
            <person name="Baronian K."/>
            <person name="Beier S."/>
            <person name="Bleykasten C."/>
            <person name="Bode R."/>
            <person name="Casaregola S."/>
            <person name="Despons L."/>
            <person name="Fairhead C."/>
            <person name="Giersberg M."/>
            <person name="Gierski P."/>
            <person name="Hahnel U."/>
            <person name="Hartmann A."/>
            <person name="Jankowska D."/>
            <person name="Jubin C."/>
            <person name="Jung P."/>
            <person name="Lafontaine I."/>
            <person name="Leh-Louis V."/>
            <person name="Lemaire M."/>
            <person name="Marcet-Houben M."/>
            <person name="Mascher M."/>
            <person name="Morel G."/>
            <person name="Richard G.-F."/>
            <person name="Riechen J."/>
            <person name="Sacerdot C."/>
            <person name="Sarkar A."/>
            <person name="Savel G."/>
            <person name="Schacherer J."/>
            <person name="Sherman D."/>
            <person name="Straub M.-L."/>
            <person name="Stein N."/>
            <person name="Thierry A."/>
            <person name="Trautwein-Schult A."/>
            <person name="Westhof E."/>
            <person name="Worch S."/>
            <person name="Dujon B."/>
            <person name="Souciet J.-L."/>
            <person name="Wincker P."/>
            <person name="Scholz U."/>
            <person name="Neuveglise N."/>
        </authorList>
    </citation>
    <scope>NUCLEOTIDE SEQUENCE</scope>
    <source>
        <strain evidence="18">LS3</strain>
    </source>
</reference>
<dbReference type="PIRSF" id="PIRSF015753">
    <property type="entry name" value="GST"/>
    <property type="match status" value="1"/>
</dbReference>
<evidence type="ECO:0000256" key="5">
    <source>
        <dbReference type="ARBA" id="ARBA00022490"/>
    </source>
</evidence>
<evidence type="ECO:0000256" key="15">
    <source>
        <dbReference type="PIRSR" id="PIRSR015753-2"/>
    </source>
</evidence>
<evidence type="ECO:0000256" key="12">
    <source>
        <dbReference type="ARBA" id="ARBA00055859"/>
    </source>
</evidence>
<dbReference type="InterPro" id="IPR010987">
    <property type="entry name" value="Glutathione-S-Trfase_C-like"/>
</dbReference>
<dbReference type="PhylomeDB" id="A0A060T3C2"/>
<dbReference type="Pfam" id="PF13409">
    <property type="entry name" value="GST_N_2"/>
    <property type="match status" value="1"/>
</dbReference>
<keyword evidence="7" id="KW-0560">Oxidoreductase</keyword>
<dbReference type="PANTHER" id="PTHR32419">
    <property type="entry name" value="GLUTATHIONYL-HYDROQUINONE REDUCTASE"/>
    <property type="match status" value="1"/>
</dbReference>
<evidence type="ECO:0000256" key="10">
    <source>
        <dbReference type="ARBA" id="ARBA00047960"/>
    </source>
</evidence>
<dbReference type="CDD" id="cd03190">
    <property type="entry name" value="GST_C_Omega_like"/>
    <property type="match status" value="1"/>
</dbReference>
<comment type="similarity">
    <text evidence="2">Belongs to the GST superfamily. Omega family.</text>
</comment>
<reference evidence="18" key="1">
    <citation type="submission" date="2014-02" db="EMBL/GenBank/DDBJ databases">
        <authorList>
            <person name="Genoscope - CEA"/>
        </authorList>
    </citation>
    <scope>NUCLEOTIDE SEQUENCE</scope>
    <source>
        <strain evidence="18">LS3</strain>
    </source>
</reference>
<feature type="domain" description="GST C-terminal" evidence="17">
    <location>
        <begin position="183"/>
        <end position="321"/>
    </location>
</feature>
<dbReference type="FunFam" id="1.20.1050.10:FF:000038">
    <property type="entry name" value="Glutathione S-transferase omega-like 2"/>
    <property type="match status" value="1"/>
</dbReference>
<keyword evidence="8" id="KW-0961">Cell wall biogenesis/degradation</keyword>
<proteinExistence type="inferred from homology"/>
<evidence type="ECO:0000256" key="1">
    <source>
        <dbReference type="ARBA" id="ARBA00004496"/>
    </source>
</evidence>
<dbReference type="GO" id="GO:0045174">
    <property type="term" value="F:glutathione dehydrogenase (ascorbate) activity"/>
    <property type="evidence" value="ECO:0007669"/>
    <property type="project" value="UniProtKB-EC"/>
</dbReference>
<dbReference type="Gene3D" id="3.40.30.10">
    <property type="entry name" value="Glutaredoxin"/>
    <property type="match status" value="1"/>
</dbReference>
<comment type="function">
    <text evidence="12">Active as '1-Cys' thiol transferase against beta-hydroxyethyl disulfide (HED), as dehydroascorbate reductase and as dimethylarsinic acid reductase, while not active against the standard GST substrate 1-chloro-2,4-dinitrobenzene (CDNB). May be involved in cell wall organization and biogenesis.</text>
</comment>
<protein>
    <recommendedName>
        <fullName evidence="13">Glutathione S-transferase omega-like 2</fullName>
        <ecNumber evidence="3">1.8.5.1</ecNumber>
        <ecNumber evidence="4">2.5.1.18</ecNumber>
    </recommendedName>
    <alternativeName>
        <fullName evidence="9">Glutathione-dependent dehydroascorbate reductase</fullName>
    </alternativeName>
</protein>
<dbReference type="PANTHER" id="PTHR32419:SF6">
    <property type="entry name" value="GLUTATHIONE S-TRANSFERASE OMEGA-LIKE 1-RELATED"/>
    <property type="match status" value="1"/>
</dbReference>
<gene>
    <name evidence="18" type="ORF">GNLVRS02_ARAD1C31680g</name>
</gene>
<sequence length="337" mass="39142">MAALRQSITVPFKRSFHHSGPSAMVFDIKSHIKDGHFQRQVSEFRDSISREPGAKFAPEKGRYHLYVSYACPWAHRTLIVRELKGLQDFISVNVVHWLLESQGWKFEPTVPGATKDDVNGAERIMDLYKKADPNYSARATVPLLWDKKLGTAVSNESAEILRFLGSEFNDLIDPKYKDLDLYPKDLQEKIEEANKWIYDGLNNGVYKSGFATTQEAYDQNVVKVFESLDRVEKMLKDNGGPYLFGDRLTETDIRLFTTIIRFDPVYHQHFKCNFNTIRDGYPHIHKWLRNLYWNHEAFRNTTDFDHIKYHYTKSHRNINPYGITPAGPVPNIRPLDA</sequence>
<dbReference type="PROSITE" id="PS50405">
    <property type="entry name" value="GST_CTER"/>
    <property type="match status" value="1"/>
</dbReference>
<evidence type="ECO:0000256" key="14">
    <source>
        <dbReference type="PIRSR" id="PIRSR015753-1"/>
    </source>
</evidence>
<comment type="subcellular location">
    <subcellularLocation>
        <location evidence="1">Cytoplasm</location>
    </subcellularLocation>
</comment>
<evidence type="ECO:0000256" key="7">
    <source>
        <dbReference type="ARBA" id="ARBA00023002"/>
    </source>
</evidence>
<evidence type="ECO:0000256" key="2">
    <source>
        <dbReference type="ARBA" id="ARBA00011067"/>
    </source>
</evidence>
<evidence type="ECO:0000256" key="3">
    <source>
        <dbReference type="ARBA" id="ARBA00012436"/>
    </source>
</evidence>
<dbReference type="SFLD" id="SFLDG01148">
    <property type="entry name" value="Xi_(cytGST)"/>
    <property type="match status" value="1"/>
</dbReference>
<evidence type="ECO:0000313" key="18">
    <source>
        <dbReference type="EMBL" id="CDP35279.1"/>
    </source>
</evidence>
<dbReference type="InterPro" id="IPR040079">
    <property type="entry name" value="Glutathione_S-Trfase"/>
</dbReference>
<evidence type="ECO:0000259" key="17">
    <source>
        <dbReference type="PROSITE" id="PS50405"/>
    </source>
</evidence>
<feature type="binding site" evidence="15">
    <location>
        <begin position="156"/>
        <end position="157"/>
    </location>
    <ligand>
        <name>glutathione</name>
        <dbReference type="ChEBI" id="CHEBI:57925"/>
    </ligand>
</feature>
<dbReference type="Gene3D" id="1.20.1050.10">
    <property type="match status" value="1"/>
</dbReference>
<evidence type="ECO:0000256" key="9">
    <source>
        <dbReference type="ARBA" id="ARBA00032186"/>
    </source>
</evidence>
<dbReference type="InterPro" id="IPR016639">
    <property type="entry name" value="GST_Omega/GSH"/>
</dbReference>
<evidence type="ECO:0000256" key="8">
    <source>
        <dbReference type="ARBA" id="ARBA00023316"/>
    </source>
</evidence>
<dbReference type="EC" id="2.5.1.18" evidence="4"/>
<dbReference type="AlphaFoldDB" id="A0A060T3C2"/>
<feature type="site" description="Lowers pKa of active site Cys" evidence="16">
    <location>
        <position position="311"/>
    </location>
</feature>
<feature type="active site" description="Nucleophile" evidence="14">
    <location>
        <position position="71"/>
    </location>
</feature>
<name>A0A060T3C2_BLAAD</name>
<evidence type="ECO:0000256" key="6">
    <source>
        <dbReference type="ARBA" id="ARBA00022679"/>
    </source>
</evidence>
<accession>A0A060T3C2</accession>
<evidence type="ECO:0000256" key="4">
    <source>
        <dbReference type="ARBA" id="ARBA00012452"/>
    </source>
</evidence>
<keyword evidence="5" id="KW-0963">Cytoplasm</keyword>
<dbReference type="SFLD" id="SFLDG01206">
    <property type="entry name" value="Xi.1"/>
    <property type="match status" value="1"/>
</dbReference>
<feature type="binding site" evidence="15">
    <location>
        <position position="104"/>
    </location>
    <ligand>
        <name>glutathione</name>
        <dbReference type="ChEBI" id="CHEBI:57925"/>
    </ligand>
</feature>
<dbReference type="SUPFAM" id="SSF47616">
    <property type="entry name" value="GST C-terminal domain-like"/>
    <property type="match status" value="1"/>
</dbReference>
<dbReference type="EMBL" id="HG937693">
    <property type="protein sequence ID" value="CDP35279.1"/>
    <property type="molecule type" value="Genomic_DNA"/>
</dbReference>
<feature type="site" description="Lowers pKa of active site Cys" evidence="16">
    <location>
        <position position="266"/>
    </location>
</feature>
<dbReference type="InterPro" id="IPR004045">
    <property type="entry name" value="Glutathione_S-Trfase_N"/>
</dbReference>
<evidence type="ECO:0000256" key="16">
    <source>
        <dbReference type="PIRSR" id="PIRSR015753-3"/>
    </source>
</evidence>
<evidence type="ECO:0000256" key="13">
    <source>
        <dbReference type="ARBA" id="ARBA00070045"/>
    </source>
</evidence>
<dbReference type="GO" id="GO:0071555">
    <property type="term" value="P:cell wall organization"/>
    <property type="evidence" value="ECO:0007669"/>
    <property type="project" value="UniProtKB-KW"/>
</dbReference>
<dbReference type="Pfam" id="PF13410">
    <property type="entry name" value="GST_C_2"/>
    <property type="match status" value="1"/>
</dbReference>
<dbReference type="EC" id="1.8.5.1" evidence="3"/>
<dbReference type="InterPro" id="IPR047047">
    <property type="entry name" value="GST_Omega-like_C"/>
</dbReference>